<evidence type="ECO:0000313" key="4">
    <source>
        <dbReference type="Proteomes" id="UP000237947"/>
    </source>
</evidence>
<evidence type="ECO:0000256" key="1">
    <source>
        <dbReference type="SAM" id="MobiDB-lite"/>
    </source>
</evidence>
<proteinExistence type="predicted"/>
<dbReference type="RefSeq" id="WP_106012299.1">
    <property type="nucleotide sequence ID" value="NZ_CP027226.1"/>
</dbReference>
<keyword evidence="2" id="KW-0812">Transmembrane</keyword>
<feature type="region of interest" description="Disordered" evidence="1">
    <location>
        <begin position="1"/>
        <end position="32"/>
    </location>
</feature>
<dbReference type="KEGG" id="fsa:C5Q98_03320"/>
<dbReference type="EMBL" id="CP027226">
    <property type="protein sequence ID" value="AVM42316.1"/>
    <property type="molecule type" value="Genomic_DNA"/>
</dbReference>
<name>A0A2S0KMR5_9FIRM</name>
<feature type="compositionally biased region" description="Polar residues" evidence="1">
    <location>
        <begin position="1"/>
        <end position="11"/>
    </location>
</feature>
<keyword evidence="4" id="KW-1185">Reference proteome</keyword>
<feature type="transmembrane region" description="Helical" evidence="2">
    <location>
        <begin position="70"/>
        <end position="91"/>
    </location>
</feature>
<evidence type="ECO:0000256" key="2">
    <source>
        <dbReference type="SAM" id="Phobius"/>
    </source>
</evidence>
<reference evidence="4" key="1">
    <citation type="submission" date="2018-02" db="EMBL/GenBank/DDBJ databases">
        <authorList>
            <person name="Holder M.E."/>
            <person name="Ajami N.J."/>
            <person name="Petrosino J.F."/>
        </authorList>
    </citation>
    <scope>NUCLEOTIDE SEQUENCE [LARGE SCALE GENOMIC DNA]</scope>
    <source>
        <strain evidence="4">CCUG 47711</strain>
    </source>
</reference>
<evidence type="ECO:0000313" key="3">
    <source>
        <dbReference type="EMBL" id="AVM42316.1"/>
    </source>
</evidence>
<feature type="compositionally biased region" description="Basic residues" evidence="1">
    <location>
        <begin position="12"/>
        <end position="22"/>
    </location>
</feature>
<accession>A0A2S0KMR5</accession>
<keyword evidence="2" id="KW-1133">Transmembrane helix</keyword>
<feature type="transmembrane region" description="Helical" evidence="2">
    <location>
        <begin position="45"/>
        <end position="64"/>
    </location>
</feature>
<gene>
    <name evidence="3" type="ORF">C5Q98_03320</name>
</gene>
<sequence length="98" mass="11313">MTNKVNANTSKRSSKQNPRRANSRVSKAKNPSEYSAFWDSSLAKFLKVVLIIIAIVLFDLIISRNDFSKFYLFLGIELILAFIFVVFRLIIQQNKLDK</sequence>
<dbReference type="Proteomes" id="UP000237947">
    <property type="component" value="Chromosome"/>
</dbReference>
<dbReference type="AlphaFoldDB" id="A0A2S0KMR5"/>
<organism evidence="3 4">
    <name type="scientific">Fastidiosipila sanguinis</name>
    <dbReference type="NCBI Taxonomy" id="236753"/>
    <lineage>
        <taxon>Bacteria</taxon>
        <taxon>Bacillati</taxon>
        <taxon>Bacillota</taxon>
        <taxon>Clostridia</taxon>
        <taxon>Eubacteriales</taxon>
        <taxon>Oscillospiraceae</taxon>
        <taxon>Fastidiosipila</taxon>
    </lineage>
</organism>
<keyword evidence="2" id="KW-0472">Membrane</keyword>
<protein>
    <submittedName>
        <fullName evidence="3">Uncharacterized protein</fullName>
    </submittedName>
</protein>